<dbReference type="Pfam" id="PF01943">
    <property type="entry name" value="Polysacc_synt"/>
    <property type="match status" value="1"/>
</dbReference>
<keyword evidence="5 6" id="KW-0472">Membrane</keyword>
<proteinExistence type="predicted"/>
<evidence type="ECO:0000256" key="4">
    <source>
        <dbReference type="ARBA" id="ARBA00022989"/>
    </source>
</evidence>
<evidence type="ECO:0000256" key="6">
    <source>
        <dbReference type="SAM" id="Phobius"/>
    </source>
</evidence>
<feature type="transmembrane region" description="Helical" evidence="6">
    <location>
        <begin position="21"/>
        <end position="40"/>
    </location>
</feature>
<sequence length="428" mass="47738">MSLAKDSICILLSNLYSKGMAYLFYFITAILLGTEAFGILKGLMPIADTLTIFFSSGIPPAIAKFLAEEKDVNINKYIPIFLSMVLLSIIGFLITPYIKYILGGYYLSINNSLYFAIGLCIITSTLIAFSRGILQGLLKIKHLSTTWIVEYTVKVILVFVLTLYFKIFGSLLSISLSYLISGIFGVYLIYRILYKESNKSNKEVKLELKLKLQKIKNIVKSSIKNIFSDFNLKVLKYSIPIALTSSSYRLFGDIDNIIIMSIMGGFWSGIYGYSSLISRGIFMFASAISIPLLPRISKSKDLKILKNGIIQNTLFSSIFVIGCLFFPEIPLKAFFNVVNPEGVLCLRILAISSLFMSYYTLISTTLQGLGYAKISFYIILFGIILNIILNLILVKLYGIVGGSLATLITSITIFLVGVFVILKKNRNL</sequence>
<feature type="transmembrane region" description="Helical" evidence="6">
    <location>
        <begin position="341"/>
        <end position="362"/>
    </location>
</feature>
<accession>A0A8D6PRQ5</accession>
<evidence type="ECO:0000313" key="8">
    <source>
        <dbReference type="Proteomes" id="UP000679213"/>
    </source>
</evidence>
<dbReference type="RefSeq" id="WP_214399332.1">
    <property type="nucleotide sequence ID" value="NZ_LR792632.1"/>
</dbReference>
<feature type="transmembrane region" description="Helical" evidence="6">
    <location>
        <begin position="78"/>
        <end position="98"/>
    </location>
</feature>
<dbReference type="EMBL" id="LR792632">
    <property type="protein sequence ID" value="CAB3288902.1"/>
    <property type="molecule type" value="Genomic_DNA"/>
</dbReference>
<evidence type="ECO:0000256" key="1">
    <source>
        <dbReference type="ARBA" id="ARBA00004651"/>
    </source>
</evidence>
<protein>
    <submittedName>
        <fullName evidence="7">Polysaccharide biosynthesis protein</fullName>
    </submittedName>
</protein>
<comment type="subcellular location">
    <subcellularLocation>
        <location evidence="1">Cell membrane</location>
        <topology evidence="1">Multi-pass membrane protein</topology>
    </subcellularLocation>
</comment>
<evidence type="ECO:0000256" key="3">
    <source>
        <dbReference type="ARBA" id="ARBA00022692"/>
    </source>
</evidence>
<dbReference type="CDD" id="cd13128">
    <property type="entry name" value="MATE_Wzx_like"/>
    <property type="match status" value="1"/>
</dbReference>
<dbReference type="GO" id="GO:0005886">
    <property type="term" value="C:plasma membrane"/>
    <property type="evidence" value="ECO:0007669"/>
    <property type="project" value="UniProtKB-SubCell"/>
</dbReference>
<reference evidence="7 8" key="1">
    <citation type="submission" date="2020-04" db="EMBL/GenBank/DDBJ databases">
        <authorList>
            <consortium name="Genoscope - CEA"/>
            <person name="William W."/>
        </authorList>
    </citation>
    <scope>NUCLEOTIDE SEQUENCE [LARGE SCALE GENOMIC DNA]</scope>
    <source>
        <strain evidence="7 8">SG7</strain>
    </source>
</reference>
<keyword evidence="2" id="KW-1003">Cell membrane</keyword>
<dbReference type="KEGG" id="mesg:MLAUSG7_0956"/>
<feature type="transmembrane region" description="Helical" evidence="6">
    <location>
        <begin position="46"/>
        <end position="66"/>
    </location>
</feature>
<keyword evidence="4 6" id="KW-1133">Transmembrane helix</keyword>
<dbReference type="PANTHER" id="PTHR30250:SF28">
    <property type="entry name" value="POLYSACCHARIDE BIOSYNTHESIS PROTEIN"/>
    <property type="match status" value="1"/>
</dbReference>
<dbReference type="Proteomes" id="UP000679213">
    <property type="component" value="Chromosome I"/>
</dbReference>
<dbReference type="InterPro" id="IPR002797">
    <property type="entry name" value="Polysacc_synth"/>
</dbReference>
<keyword evidence="8" id="KW-1185">Reference proteome</keyword>
<keyword evidence="3 6" id="KW-0812">Transmembrane</keyword>
<feature type="transmembrane region" description="Helical" evidence="6">
    <location>
        <begin position="171"/>
        <end position="190"/>
    </location>
</feature>
<dbReference type="InterPro" id="IPR050833">
    <property type="entry name" value="Poly_Biosynth_Transport"/>
</dbReference>
<evidence type="ECO:0000256" key="5">
    <source>
        <dbReference type="ARBA" id="ARBA00023136"/>
    </source>
</evidence>
<organism evidence="7 8">
    <name type="scientific">Methanocaldococcus lauensis</name>
    <dbReference type="NCBI Taxonomy" id="2546128"/>
    <lineage>
        <taxon>Archaea</taxon>
        <taxon>Methanobacteriati</taxon>
        <taxon>Methanobacteriota</taxon>
        <taxon>Methanomada group</taxon>
        <taxon>Methanococci</taxon>
        <taxon>Methanococcales</taxon>
        <taxon>Methanocaldococcaceae</taxon>
        <taxon>Methanocaldococcus</taxon>
    </lineage>
</organism>
<gene>
    <name evidence="7" type="ORF">MLAUSG7_0956</name>
</gene>
<evidence type="ECO:0000256" key="2">
    <source>
        <dbReference type="ARBA" id="ARBA00022475"/>
    </source>
</evidence>
<feature type="transmembrane region" description="Helical" evidence="6">
    <location>
        <begin position="146"/>
        <end position="165"/>
    </location>
</feature>
<feature type="transmembrane region" description="Helical" evidence="6">
    <location>
        <begin position="374"/>
        <end position="393"/>
    </location>
</feature>
<evidence type="ECO:0000313" key="7">
    <source>
        <dbReference type="EMBL" id="CAB3288902.1"/>
    </source>
</evidence>
<feature type="transmembrane region" description="Helical" evidence="6">
    <location>
        <begin position="399"/>
        <end position="422"/>
    </location>
</feature>
<feature type="transmembrane region" description="Helical" evidence="6">
    <location>
        <begin position="113"/>
        <end position="134"/>
    </location>
</feature>
<dbReference type="PANTHER" id="PTHR30250">
    <property type="entry name" value="PST FAMILY PREDICTED COLANIC ACID TRANSPORTER"/>
    <property type="match status" value="1"/>
</dbReference>
<feature type="transmembrane region" description="Helical" evidence="6">
    <location>
        <begin position="314"/>
        <end position="335"/>
    </location>
</feature>
<name>A0A8D6PRQ5_9EURY</name>
<dbReference type="AlphaFoldDB" id="A0A8D6PRQ5"/>
<feature type="transmembrane region" description="Helical" evidence="6">
    <location>
        <begin position="276"/>
        <end position="293"/>
    </location>
</feature>
<dbReference type="GeneID" id="65883756"/>